<dbReference type="Pfam" id="PF00126">
    <property type="entry name" value="HTH_1"/>
    <property type="match status" value="1"/>
</dbReference>
<evidence type="ECO:0000313" key="6">
    <source>
        <dbReference type="EMBL" id="ANB17830.1"/>
    </source>
</evidence>
<dbReference type="InterPro" id="IPR058163">
    <property type="entry name" value="LysR-type_TF_proteobact-type"/>
</dbReference>
<dbReference type="KEGG" id="dko:I596_1806"/>
<dbReference type="PROSITE" id="PS50931">
    <property type="entry name" value="HTH_LYSR"/>
    <property type="match status" value="1"/>
</dbReference>
<organism evidence="6 7">
    <name type="scientific">Dokdonella koreensis DS-123</name>
    <dbReference type="NCBI Taxonomy" id="1300342"/>
    <lineage>
        <taxon>Bacteria</taxon>
        <taxon>Pseudomonadati</taxon>
        <taxon>Pseudomonadota</taxon>
        <taxon>Gammaproteobacteria</taxon>
        <taxon>Lysobacterales</taxon>
        <taxon>Rhodanobacteraceae</taxon>
        <taxon>Dokdonella</taxon>
    </lineage>
</organism>
<dbReference type="GO" id="GO:0003700">
    <property type="term" value="F:DNA-binding transcription factor activity"/>
    <property type="evidence" value="ECO:0007669"/>
    <property type="project" value="InterPro"/>
</dbReference>
<dbReference type="Gene3D" id="3.40.190.290">
    <property type="match status" value="1"/>
</dbReference>
<sequence length="308" mass="33811">MIDNLLDLSLFTRIVATGTLSAAARELGLSLAVVSKRLAQMEERLGVRLIQRTTRRLALTEEGAVFHEHCLRILAEVAEAEAAISRTRDSVSGLLRLNAPCAFGRRQLAPIVAAFGRNHPDLRIQVELTDTVVDLVESGADIAIRYGRLADSTMIARELAPSYRVLCAAPAYLERRGHPGHPLELAAHDCIVLGDASGADWRFGSGEDELVVRVRGPFLCNQGEMTHMLALEGAGIAMKSIWDVGEDIEAGRLVQVLASYPIPAAPLHAIYPHARHLAPRVRQFVEFLGERLRASWRWGRSDVPRAAR</sequence>
<dbReference type="InterPro" id="IPR036388">
    <property type="entry name" value="WH-like_DNA-bd_sf"/>
</dbReference>
<dbReference type="Gene3D" id="1.10.10.10">
    <property type="entry name" value="Winged helix-like DNA-binding domain superfamily/Winged helix DNA-binding domain"/>
    <property type="match status" value="1"/>
</dbReference>
<dbReference type="InterPro" id="IPR000847">
    <property type="entry name" value="LysR_HTH_N"/>
</dbReference>
<accession>A0A160DUR3</accession>
<dbReference type="PANTHER" id="PTHR30537:SF5">
    <property type="entry name" value="HTH-TYPE TRANSCRIPTIONAL ACTIVATOR TTDR-RELATED"/>
    <property type="match status" value="1"/>
</dbReference>
<dbReference type="PANTHER" id="PTHR30537">
    <property type="entry name" value="HTH-TYPE TRANSCRIPTIONAL REGULATOR"/>
    <property type="match status" value="1"/>
</dbReference>
<keyword evidence="3" id="KW-0238">DNA-binding</keyword>
<dbReference type="GO" id="GO:0006351">
    <property type="term" value="P:DNA-templated transcription"/>
    <property type="evidence" value="ECO:0007669"/>
    <property type="project" value="TreeGrafter"/>
</dbReference>
<feature type="domain" description="HTH lysR-type" evidence="5">
    <location>
        <begin position="3"/>
        <end position="60"/>
    </location>
</feature>
<keyword evidence="4" id="KW-0804">Transcription</keyword>
<comment type="similarity">
    <text evidence="1">Belongs to the LysR transcriptional regulatory family.</text>
</comment>
<name>A0A160DUR3_9GAMM</name>
<reference evidence="6 7" key="1">
    <citation type="submission" date="2016-04" db="EMBL/GenBank/DDBJ databases">
        <title>Complete genome sequence of Dokdonella koreensis DS-123T.</title>
        <authorList>
            <person name="Kim J.F."/>
            <person name="Lee H."/>
            <person name="Kwak M.-J."/>
        </authorList>
    </citation>
    <scope>NUCLEOTIDE SEQUENCE [LARGE SCALE GENOMIC DNA]</scope>
    <source>
        <strain evidence="6 7">DS-123</strain>
    </source>
</reference>
<dbReference type="InterPro" id="IPR036390">
    <property type="entry name" value="WH_DNA-bd_sf"/>
</dbReference>
<evidence type="ECO:0000256" key="2">
    <source>
        <dbReference type="ARBA" id="ARBA00023015"/>
    </source>
</evidence>
<evidence type="ECO:0000256" key="3">
    <source>
        <dbReference type="ARBA" id="ARBA00023125"/>
    </source>
</evidence>
<dbReference type="OrthoDB" id="9810065at2"/>
<evidence type="ECO:0000259" key="5">
    <source>
        <dbReference type="PROSITE" id="PS50931"/>
    </source>
</evidence>
<dbReference type="FunFam" id="1.10.10.10:FF:000001">
    <property type="entry name" value="LysR family transcriptional regulator"/>
    <property type="match status" value="1"/>
</dbReference>
<dbReference type="SUPFAM" id="SSF53850">
    <property type="entry name" value="Periplasmic binding protein-like II"/>
    <property type="match status" value="1"/>
</dbReference>
<dbReference type="RefSeq" id="WP_067646354.1">
    <property type="nucleotide sequence ID" value="NZ_CP015249.1"/>
</dbReference>
<dbReference type="GO" id="GO:0043565">
    <property type="term" value="F:sequence-specific DNA binding"/>
    <property type="evidence" value="ECO:0007669"/>
    <property type="project" value="TreeGrafter"/>
</dbReference>
<dbReference type="Proteomes" id="UP000076830">
    <property type="component" value="Chromosome"/>
</dbReference>
<dbReference type="Pfam" id="PF03466">
    <property type="entry name" value="LysR_substrate"/>
    <property type="match status" value="1"/>
</dbReference>
<keyword evidence="2" id="KW-0805">Transcription regulation</keyword>
<dbReference type="PATRIC" id="fig|1300342.3.peg.1765"/>
<protein>
    <submittedName>
        <fullName evidence="6">Transcriptional regulator, LysR family</fullName>
    </submittedName>
</protein>
<proteinExistence type="inferred from homology"/>
<evidence type="ECO:0000313" key="7">
    <source>
        <dbReference type="Proteomes" id="UP000076830"/>
    </source>
</evidence>
<evidence type="ECO:0000256" key="1">
    <source>
        <dbReference type="ARBA" id="ARBA00009437"/>
    </source>
</evidence>
<dbReference type="EMBL" id="CP015249">
    <property type="protein sequence ID" value="ANB17830.1"/>
    <property type="molecule type" value="Genomic_DNA"/>
</dbReference>
<keyword evidence="7" id="KW-1185">Reference proteome</keyword>
<gene>
    <name evidence="6" type="ORF">I596_1806</name>
</gene>
<evidence type="ECO:0000256" key="4">
    <source>
        <dbReference type="ARBA" id="ARBA00023163"/>
    </source>
</evidence>
<dbReference type="STRING" id="1300342.I596_1806"/>
<dbReference type="SUPFAM" id="SSF46785">
    <property type="entry name" value="Winged helix' DNA-binding domain"/>
    <property type="match status" value="1"/>
</dbReference>
<dbReference type="FunFam" id="3.40.190.290:FF:000001">
    <property type="entry name" value="Transcriptional regulator, LysR family"/>
    <property type="match status" value="1"/>
</dbReference>
<dbReference type="AlphaFoldDB" id="A0A160DUR3"/>
<dbReference type="InterPro" id="IPR005119">
    <property type="entry name" value="LysR_subst-bd"/>
</dbReference>
<dbReference type="CDD" id="cd08422">
    <property type="entry name" value="PBP2_CrgA_like"/>
    <property type="match status" value="1"/>
</dbReference>